<dbReference type="GO" id="GO:0003676">
    <property type="term" value="F:nucleic acid binding"/>
    <property type="evidence" value="ECO:0007669"/>
    <property type="project" value="InterPro"/>
</dbReference>
<reference evidence="2" key="1">
    <citation type="submission" date="2022-12" db="EMBL/GenBank/DDBJ databases">
        <title>Draft genome assemblies for two species of Escallonia (Escalloniales).</title>
        <authorList>
            <person name="Chanderbali A."/>
            <person name="Dervinis C."/>
            <person name="Anghel I."/>
            <person name="Soltis D."/>
            <person name="Soltis P."/>
            <person name="Zapata F."/>
        </authorList>
    </citation>
    <scope>NUCLEOTIDE SEQUENCE</scope>
    <source>
        <strain evidence="2">UCBG64.0493</strain>
        <tissue evidence="2">Leaf</tissue>
    </source>
</reference>
<protein>
    <recommendedName>
        <fullName evidence="1">Reverse transcriptase/retrotransposon-derived protein RNase H-like domain-containing protein</fullName>
    </recommendedName>
</protein>
<sequence length="450" mass="51129">MKFPTPQGVGVIKGDQEATRKYYIASCKVETFNIDDQRDGQLMKRATPIKKLVSIPLKDRDNEHLLRIGSTLDLTIRDQLTAFLRSNADVFTWSAADMPGIDPSVINHRLSVDPTHKSALKNIKNFEWTTECQTSFEALKKYLASLPLFSKPIEGEMLFLYLTVTNFAVSAVLVREQDIKQFPIYNVSKVLQGAELRYPPIEKLAFALLIAARKLRLYFQSHTITVLMDRPLRRILHKPDLSGRLVPWSVELGEFDIQYKPRPSIKGQALADFIVECTLPIDEAEPHGLWVEELPKIIWAYHTTTCTATGETPFSLAFGTEALIPLEIGLPSVRLITYNPNTNDDSLRSNLDLLEEKRDQAAIRLAAYQHRVAKFFDKRVQPRAFRVGDLILRLIDVSVPRDAIGKLSPNWEGPYRVVKLGGPGSYHLETLDGKAIPRTWNARTLRRYYS</sequence>
<dbReference type="Proteomes" id="UP001188597">
    <property type="component" value="Unassembled WGS sequence"/>
</dbReference>
<dbReference type="InterPro" id="IPR043128">
    <property type="entry name" value="Rev_trsase/Diguanyl_cyclase"/>
</dbReference>
<dbReference type="Gene3D" id="3.30.70.270">
    <property type="match status" value="1"/>
</dbReference>
<dbReference type="AlphaFoldDB" id="A0AA88UXN8"/>
<gene>
    <name evidence="2" type="ORF">RJ639_026556</name>
</gene>
<evidence type="ECO:0000313" key="3">
    <source>
        <dbReference type="Proteomes" id="UP001188597"/>
    </source>
</evidence>
<proteinExistence type="predicted"/>
<keyword evidence="3" id="KW-1185">Reference proteome</keyword>
<dbReference type="InterPro" id="IPR041577">
    <property type="entry name" value="RT_RNaseH_2"/>
</dbReference>
<dbReference type="InterPro" id="IPR043502">
    <property type="entry name" value="DNA/RNA_pol_sf"/>
</dbReference>
<comment type="caution">
    <text evidence="2">The sequence shown here is derived from an EMBL/GenBank/DDBJ whole genome shotgun (WGS) entry which is preliminary data.</text>
</comment>
<feature type="domain" description="Reverse transcriptase/retrotransposon-derived protein RNase H-like" evidence="1">
    <location>
        <begin position="128"/>
        <end position="226"/>
    </location>
</feature>
<dbReference type="PANTHER" id="PTHR48475:SF2">
    <property type="entry name" value="RIBONUCLEASE H"/>
    <property type="match status" value="1"/>
</dbReference>
<dbReference type="Pfam" id="PF17919">
    <property type="entry name" value="RT_RNaseH_2"/>
    <property type="match status" value="1"/>
</dbReference>
<dbReference type="SUPFAM" id="SSF56672">
    <property type="entry name" value="DNA/RNA polymerases"/>
    <property type="match status" value="1"/>
</dbReference>
<accession>A0AA88UXN8</accession>
<dbReference type="PANTHER" id="PTHR48475">
    <property type="entry name" value="RIBONUCLEASE H"/>
    <property type="match status" value="1"/>
</dbReference>
<name>A0AA88UXN8_9ASTE</name>
<dbReference type="InterPro" id="IPR036397">
    <property type="entry name" value="RNaseH_sf"/>
</dbReference>
<organism evidence="2 3">
    <name type="scientific">Escallonia herrerae</name>
    <dbReference type="NCBI Taxonomy" id="1293975"/>
    <lineage>
        <taxon>Eukaryota</taxon>
        <taxon>Viridiplantae</taxon>
        <taxon>Streptophyta</taxon>
        <taxon>Embryophyta</taxon>
        <taxon>Tracheophyta</taxon>
        <taxon>Spermatophyta</taxon>
        <taxon>Magnoliopsida</taxon>
        <taxon>eudicotyledons</taxon>
        <taxon>Gunneridae</taxon>
        <taxon>Pentapetalae</taxon>
        <taxon>asterids</taxon>
        <taxon>campanulids</taxon>
        <taxon>Escalloniales</taxon>
        <taxon>Escalloniaceae</taxon>
        <taxon>Escallonia</taxon>
    </lineage>
</organism>
<evidence type="ECO:0000313" key="2">
    <source>
        <dbReference type="EMBL" id="KAK2997608.1"/>
    </source>
</evidence>
<evidence type="ECO:0000259" key="1">
    <source>
        <dbReference type="Pfam" id="PF17919"/>
    </source>
</evidence>
<dbReference type="Gene3D" id="3.30.420.10">
    <property type="entry name" value="Ribonuclease H-like superfamily/Ribonuclease H"/>
    <property type="match status" value="1"/>
</dbReference>
<dbReference type="EMBL" id="JAVXUP010004094">
    <property type="protein sequence ID" value="KAK2997608.1"/>
    <property type="molecule type" value="Genomic_DNA"/>
</dbReference>